<keyword evidence="9" id="KW-1185">Reference proteome</keyword>
<dbReference type="GO" id="GO:0046540">
    <property type="term" value="C:U4/U6 x U5 tri-snRNP complex"/>
    <property type="evidence" value="ECO:0007669"/>
    <property type="project" value="InterPro"/>
</dbReference>
<dbReference type="InterPro" id="IPR010541">
    <property type="entry name" value="Prp3_C"/>
</dbReference>
<accession>A0A6A6SVN8</accession>
<keyword evidence="2" id="KW-0507">mRNA processing</keyword>
<dbReference type="Pfam" id="PF06544">
    <property type="entry name" value="Prp3_C"/>
    <property type="match status" value="1"/>
</dbReference>
<dbReference type="InterPro" id="IPR027104">
    <property type="entry name" value="Prp3"/>
</dbReference>
<evidence type="ECO:0000259" key="7">
    <source>
        <dbReference type="Pfam" id="PF08572"/>
    </source>
</evidence>
<evidence type="ECO:0000256" key="4">
    <source>
        <dbReference type="ARBA" id="ARBA00023242"/>
    </source>
</evidence>
<dbReference type="PANTHER" id="PTHR14212">
    <property type="entry name" value="U4/U6-ASSOCIATED RNA SPLICING FACTOR-RELATED"/>
    <property type="match status" value="1"/>
</dbReference>
<proteinExistence type="predicted"/>
<evidence type="ECO:0000259" key="6">
    <source>
        <dbReference type="Pfam" id="PF06544"/>
    </source>
</evidence>
<feature type="region of interest" description="Disordered" evidence="5">
    <location>
        <begin position="51"/>
        <end position="164"/>
    </location>
</feature>
<comment type="subcellular location">
    <subcellularLocation>
        <location evidence="1">Nucleus</location>
    </subcellularLocation>
</comment>
<feature type="compositionally biased region" description="Low complexity" evidence="5">
    <location>
        <begin position="51"/>
        <end position="61"/>
    </location>
</feature>
<feature type="compositionally biased region" description="Basic and acidic residues" evidence="5">
    <location>
        <begin position="1"/>
        <end position="15"/>
    </location>
</feature>
<feature type="compositionally biased region" description="Low complexity" evidence="5">
    <location>
        <begin position="88"/>
        <end position="98"/>
    </location>
</feature>
<dbReference type="Pfam" id="PF08572">
    <property type="entry name" value="PRP3"/>
    <property type="match status" value="1"/>
</dbReference>
<sequence length="533" mass="59326">MVEKRPFPGDHDSNGVKRAKPTVPGGAMDMVAAAKAKAEAKAAEIKARLAGGAAANGASPTSTPPPSQAPSTTNRLADLKARLAKSRSSGGPPSSTSTPPLPTPASGVSRDDDDSKHNEKGPRFATTLGNRRTESPLPSAKPHAPAPKPTDEQENPYFDSKAVTTTRGRVSRGLLFNQRGKYLDQASKLRAQNRLEQLKKILADKNRRAKLDENSERGFLVSQPPDVEWWDEGILEDKTYDCIEDPSKVKIDGDDSIITVYVQHPVLLKAPQDQLLIPVKPMYLTSKEQAKLRRMRRADEHKEQQAKIRLGLEPPPPPKVKRGNMMRVMGEQAIADPTAVEMLVESQIQDRHEAHVRANEERKLTKEERHAKLAENQQKDAQKGLHMCVFKIDTLAFGKHRFQIDNNAKQHALTGVTLFHPGMNLVIVEGGTHSVEKYKRLLLNRVKWTENAIPTETQAEKQANDPQWMKSMDDRGQLKDLSYNRCVLVFEGEVKQRAFRKWGSKMCESDGEAKEVLARNKLDSLWALAKSTE</sequence>
<name>A0A6A6SVN8_9PLEO</name>
<reference evidence="8" key="1">
    <citation type="journal article" date="2020" name="Stud. Mycol.">
        <title>101 Dothideomycetes genomes: a test case for predicting lifestyles and emergence of pathogens.</title>
        <authorList>
            <person name="Haridas S."/>
            <person name="Albert R."/>
            <person name="Binder M."/>
            <person name="Bloem J."/>
            <person name="Labutti K."/>
            <person name="Salamov A."/>
            <person name="Andreopoulos B."/>
            <person name="Baker S."/>
            <person name="Barry K."/>
            <person name="Bills G."/>
            <person name="Bluhm B."/>
            <person name="Cannon C."/>
            <person name="Castanera R."/>
            <person name="Culley D."/>
            <person name="Daum C."/>
            <person name="Ezra D."/>
            <person name="Gonzalez J."/>
            <person name="Henrissat B."/>
            <person name="Kuo A."/>
            <person name="Liang C."/>
            <person name="Lipzen A."/>
            <person name="Lutzoni F."/>
            <person name="Magnuson J."/>
            <person name="Mondo S."/>
            <person name="Nolan M."/>
            <person name="Ohm R."/>
            <person name="Pangilinan J."/>
            <person name="Park H.-J."/>
            <person name="Ramirez L."/>
            <person name="Alfaro M."/>
            <person name="Sun H."/>
            <person name="Tritt A."/>
            <person name="Yoshinaga Y."/>
            <person name="Zwiers L.-H."/>
            <person name="Turgeon B."/>
            <person name="Goodwin S."/>
            <person name="Spatafora J."/>
            <person name="Crous P."/>
            <person name="Grigoriev I."/>
        </authorList>
    </citation>
    <scope>NUCLEOTIDE SEQUENCE</scope>
    <source>
        <strain evidence="8">CBS 122681</strain>
    </source>
</reference>
<feature type="region of interest" description="Disordered" evidence="5">
    <location>
        <begin position="1"/>
        <end position="24"/>
    </location>
</feature>
<dbReference type="OrthoDB" id="10264544at2759"/>
<feature type="compositionally biased region" description="Basic and acidic residues" evidence="5">
    <location>
        <begin position="109"/>
        <end position="122"/>
    </location>
</feature>
<keyword evidence="3" id="KW-0508">mRNA splicing</keyword>
<dbReference type="AlphaFoldDB" id="A0A6A6SVN8"/>
<feature type="domain" description="Small nuclear ribonucleoprotein Prp3 C-terminal" evidence="6">
    <location>
        <begin position="388"/>
        <end position="529"/>
    </location>
</feature>
<dbReference type="EMBL" id="MU004436">
    <property type="protein sequence ID" value="KAF2651051.1"/>
    <property type="molecule type" value="Genomic_DNA"/>
</dbReference>
<evidence type="ECO:0000256" key="5">
    <source>
        <dbReference type="SAM" id="MobiDB-lite"/>
    </source>
</evidence>
<keyword evidence="4" id="KW-0539">Nucleus</keyword>
<protein>
    <submittedName>
        <fullName evidence="8">PRP3-domain-containing protein</fullName>
    </submittedName>
</protein>
<evidence type="ECO:0000313" key="9">
    <source>
        <dbReference type="Proteomes" id="UP000799324"/>
    </source>
</evidence>
<evidence type="ECO:0000313" key="8">
    <source>
        <dbReference type="EMBL" id="KAF2651051.1"/>
    </source>
</evidence>
<dbReference type="PANTHER" id="PTHR14212:SF0">
    <property type="entry name" value="U4_U6 SMALL NUCLEAR RIBONUCLEOPROTEIN PRP3"/>
    <property type="match status" value="1"/>
</dbReference>
<gene>
    <name evidence="8" type="ORF">K491DRAFT_682486</name>
</gene>
<organism evidence="8 9">
    <name type="scientific">Lophiostoma macrostomum CBS 122681</name>
    <dbReference type="NCBI Taxonomy" id="1314788"/>
    <lineage>
        <taxon>Eukaryota</taxon>
        <taxon>Fungi</taxon>
        <taxon>Dikarya</taxon>
        <taxon>Ascomycota</taxon>
        <taxon>Pezizomycotina</taxon>
        <taxon>Dothideomycetes</taxon>
        <taxon>Pleosporomycetidae</taxon>
        <taxon>Pleosporales</taxon>
        <taxon>Lophiostomataceae</taxon>
        <taxon>Lophiostoma</taxon>
    </lineage>
</organism>
<feature type="domain" description="Pre-mRNA-splicing factor 3" evidence="7">
    <location>
        <begin position="155"/>
        <end position="365"/>
    </location>
</feature>
<evidence type="ECO:0000256" key="1">
    <source>
        <dbReference type="ARBA" id="ARBA00004123"/>
    </source>
</evidence>
<dbReference type="Proteomes" id="UP000799324">
    <property type="component" value="Unassembled WGS sequence"/>
</dbReference>
<dbReference type="CDD" id="cd24162">
    <property type="entry name" value="Prp3_C"/>
    <property type="match status" value="1"/>
</dbReference>
<evidence type="ECO:0000256" key="3">
    <source>
        <dbReference type="ARBA" id="ARBA00023187"/>
    </source>
</evidence>
<evidence type="ECO:0000256" key="2">
    <source>
        <dbReference type="ARBA" id="ARBA00022664"/>
    </source>
</evidence>
<dbReference type="GO" id="GO:0000398">
    <property type="term" value="P:mRNA splicing, via spliceosome"/>
    <property type="evidence" value="ECO:0007669"/>
    <property type="project" value="InterPro"/>
</dbReference>
<dbReference type="InterPro" id="IPR013881">
    <property type="entry name" value="Pre-mRNA_splic_Prp3_dom"/>
</dbReference>